<dbReference type="OrthoDB" id="95478at2"/>
<dbReference type="Proteomes" id="UP000013047">
    <property type="component" value="Unassembled WGS sequence"/>
</dbReference>
<proteinExistence type="predicted"/>
<dbReference type="RefSeq" id="WP_004356614.1">
    <property type="nucleotide sequence ID" value="NZ_AMXF01000008.1"/>
</dbReference>
<dbReference type="Gene3D" id="3.90.1720.10">
    <property type="entry name" value="endopeptidase domain like (from Nostoc punctiforme)"/>
    <property type="match status" value="1"/>
</dbReference>
<evidence type="ECO:0000313" key="1">
    <source>
        <dbReference type="EMBL" id="ENO98603.1"/>
    </source>
</evidence>
<dbReference type="EMBL" id="AMXF01000008">
    <property type="protein sequence ID" value="ENO98603.1"/>
    <property type="molecule type" value="Genomic_DNA"/>
</dbReference>
<reference evidence="1 2" key="1">
    <citation type="submission" date="2012-09" db="EMBL/GenBank/DDBJ databases">
        <title>Draft Genome Sequences of 6 Strains from Genus Thauera.</title>
        <authorList>
            <person name="Liu B."/>
            <person name="Shapleigh J.P."/>
            <person name="Frostegard A.H."/>
        </authorList>
    </citation>
    <scope>NUCLEOTIDE SEQUENCE [LARGE SCALE GENOMIC DNA]</scope>
    <source>
        <strain evidence="1 2">B4P</strain>
    </source>
</reference>
<organism evidence="1 2">
    <name type="scientific">Thauera phenylacetica B4P</name>
    <dbReference type="NCBI Taxonomy" id="1234382"/>
    <lineage>
        <taxon>Bacteria</taxon>
        <taxon>Pseudomonadati</taxon>
        <taxon>Pseudomonadota</taxon>
        <taxon>Betaproteobacteria</taxon>
        <taxon>Rhodocyclales</taxon>
        <taxon>Zoogloeaceae</taxon>
        <taxon>Thauera</taxon>
    </lineage>
</organism>
<protein>
    <submittedName>
        <fullName evidence="1">Uncharacterized protein</fullName>
    </submittedName>
</protein>
<dbReference type="AlphaFoldDB" id="N6ZW68"/>
<sequence length="143" mass="16228">MAGVQLALYKPHRAMDIGGRLICFWTRSRYSHVEVVIDGMCYSSSLRDGGVRKKVIDLDRPHWRVIPITWRDDEAALRMFERYNGQPYGYCDLIAQHVLRLPIDDPGLLCSELCALMLGLPESTARGMSPGALVDYVEMRNAK</sequence>
<name>N6ZW68_9RHOO</name>
<keyword evidence="2" id="KW-1185">Reference proteome</keyword>
<comment type="caution">
    <text evidence="1">The sequence shown here is derived from an EMBL/GenBank/DDBJ whole genome shotgun (WGS) entry which is preliminary data.</text>
</comment>
<gene>
    <name evidence="1" type="ORF">C667_02823</name>
</gene>
<accession>N6ZW68</accession>
<evidence type="ECO:0000313" key="2">
    <source>
        <dbReference type="Proteomes" id="UP000013047"/>
    </source>
</evidence>